<reference evidence="2" key="1">
    <citation type="journal article" date="2019" name="Sci. Rep.">
        <title>Draft genome of Tanacetum cinerariifolium, the natural source of mosquito coil.</title>
        <authorList>
            <person name="Yamashiro T."/>
            <person name="Shiraishi A."/>
            <person name="Satake H."/>
            <person name="Nakayama K."/>
        </authorList>
    </citation>
    <scope>NUCLEOTIDE SEQUENCE</scope>
</reference>
<proteinExistence type="predicted"/>
<sequence>MEIKESKIKIRSNTKASSGRSPNEAAMESRVFEDLMFGGMTRHLFTPFNLQIIQTMARDVGFLWERVGKVMGSSWSVEEWQEEWGEGSCRFGERKRDEQCWFKRGGKTGVVLGFYTIGPCG</sequence>
<protein>
    <submittedName>
        <fullName evidence="2">Uncharacterized protein</fullName>
    </submittedName>
</protein>
<name>A0A699IJB0_TANCI</name>
<comment type="caution">
    <text evidence="2">The sequence shown here is derived from an EMBL/GenBank/DDBJ whole genome shotgun (WGS) entry which is preliminary data.</text>
</comment>
<feature type="compositionally biased region" description="Polar residues" evidence="1">
    <location>
        <begin position="11"/>
        <end position="21"/>
    </location>
</feature>
<accession>A0A699IJB0</accession>
<gene>
    <name evidence="2" type="ORF">Tci_538609</name>
</gene>
<feature type="region of interest" description="Disordered" evidence="1">
    <location>
        <begin position="1"/>
        <end position="26"/>
    </location>
</feature>
<organism evidence="2">
    <name type="scientific">Tanacetum cinerariifolium</name>
    <name type="common">Dalmatian daisy</name>
    <name type="synonym">Chrysanthemum cinerariifolium</name>
    <dbReference type="NCBI Taxonomy" id="118510"/>
    <lineage>
        <taxon>Eukaryota</taxon>
        <taxon>Viridiplantae</taxon>
        <taxon>Streptophyta</taxon>
        <taxon>Embryophyta</taxon>
        <taxon>Tracheophyta</taxon>
        <taxon>Spermatophyta</taxon>
        <taxon>Magnoliopsida</taxon>
        <taxon>eudicotyledons</taxon>
        <taxon>Gunneridae</taxon>
        <taxon>Pentapetalae</taxon>
        <taxon>asterids</taxon>
        <taxon>campanulids</taxon>
        <taxon>Asterales</taxon>
        <taxon>Asteraceae</taxon>
        <taxon>Asteroideae</taxon>
        <taxon>Anthemideae</taxon>
        <taxon>Anthemidinae</taxon>
        <taxon>Tanacetum</taxon>
    </lineage>
</organism>
<evidence type="ECO:0000256" key="1">
    <source>
        <dbReference type="SAM" id="MobiDB-lite"/>
    </source>
</evidence>
<dbReference type="EMBL" id="BKCJ010307436">
    <property type="protein sequence ID" value="GEZ66636.1"/>
    <property type="molecule type" value="Genomic_DNA"/>
</dbReference>
<dbReference type="AlphaFoldDB" id="A0A699IJB0"/>
<evidence type="ECO:0000313" key="2">
    <source>
        <dbReference type="EMBL" id="GEZ66636.1"/>
    </source>
</evidence>